<accession>A0A1I3XHP1</accession>
<dbReference type="EMBL" id="FORX01000016">
    <property type="protein sequence ID" value="SFK18581.1"/>
    <property type="molecule type" value="Genomic_DNA"/>
</dbReference>
<dbReference type="STRING" id="52560.SAMN04488082_11663"/>
<evidence type="ECO:0000256" key="2">
    <source>
        <dbReference type="SAM" id="MobiDB-lite"/>
    </source>
</evidence>
<dbReference type="OrthoDB" id="5471921at2"/>
<feature type="coiled-coil region" evidence="1">
    <location>
        <begin position="87"/>
        <end position="114"/>
    </location>
</feature>
<dbReference type="GO" id="GO:0042597">
    <property type="term" value="C:periplasmic space"/>
    <property type="evidence" value="ECO:0007669"/>
    <property type="project" value="InterPro"/>
</dbReference>
<keyword evidence="5" id="KW-1185">Reference proteome</keyword>
<feature type="chain" id="PRO_5011664616" evidence="3">
    <location>
        <begin position="23"/>
        <end position="157"/>
    </location>
</feature>
<dbReference type="RefSeq" id="WP_092377065.1">
    <property type="nucleotide sequence ID" value="NZ_FORX01000016.1"/>
</dbReference>
<gene>
    <name evidence="4" type="ORF">SAMN04488082_11663</name>
</gene>
<dbReference type="AlphaFoldDB" id="A0A1I3XHP1"/>
<keyword evidence="1" id="KW-0175">Coiled coil</keyword>
<evidence type="ECO:0000313" key="4">
    <source>
        <dbReference type="EMBL" id="SFK18581.1"/>
    </source>
</evidence>
<sequence>MYLKHLLIAASLVLALAAGAQAYKSGCPGQGHYQDFMSGLTPEQQQKVQTLTDEHHKELFALHKELLAKHQAMEALFAATPTDKAAIDKAVAEVSELQAKKEKLNADYRVELTEVAGKPVPIESGRGCGRMSGCGAHSSGATPSVGSAPGCPAAQTM</sequence>
<dbReference type="Pfam" id="PF13801">
    <property type="entry name" value="Metal_resist"/>
    <property type="match status" value="1"/>
</dbReference>
<dbReference type="Gene3D" id="1.20.120.1490">
    <property type="match status" value="1"/>
</dbReference>
<dbReference type="InterPro" id="IPR012899">
    <property type="entry name" value="LTXXQ"/>
</dbReference>
<dbReference type="InterPro" id="IPR025961">
    <property type="entry name" value="Metal_resist"/>
</dbReference>
<feature type="region of interest" description="Disordered" evidence="2">
    <location>
        <begin position="134"/>
        <end position="157"/>
    </location>
</feature>
<organism evidence="4 5">
    <name type="scientific">Desulfomicrobium apsheronum</name>
    <dbReference type="NCBI Taxonomy" id="52560"/>
    <lineage>
        <taxon>Bacteria</taxon>
        <taxon>Pseudomonadati</taxon>
        <taxon>Thermodesulfobacteriota</taxon>
        <taxon>Desulfovibrionia</taxon>
        <taxon>Desulfovibrionales</taxon>
        <taxon>Desulfomicrobiaceae</taxon>
        <taxon>Desulfomicrobium</taxon>
    </lineage>
</organism>
<keyword evidence="3" id="KW-0732">Signal</keyword>
<feature type="signal peptide" evidence="3">
    <location>
        <begin position="1"/>
        <end position="22"/>
    </location>
</feature>
<reference evidence="5" key="1">
    <citation type="submission" date="2016-10" db="EMBL/GenBank/DDBJ databases">
        <authorList>
            <person name="Varghese N."/>
            <person name="Submissions S."/>
        </authorList>
    </citation>
    <scope>NUCLEOTIDE SEQUENCE [LARGE SCALE GENOMIC DNA]</scope>
    <source>
        <strain evidence="5">DSM 5918</strain>
    </source>
</reference>
<protein>
    <submittedName>
        <fullName evidence="4">Heavy-metal resistance</fullName>
    </submittedName>
</protein>
<proteinExistence type="predicted"/>
<evidence type="ECO:0000313" key="5">
    <source>
        <dbReference type="Proteomes" id="UP000198635"/>
    </source>
</evidence>
<dbReference type="CDD" id="cd09916">
    <property type="entry name" value="CpxP_like"/>
    <property type="match status" value="1"/>
</dbReference>
<evidence type="ECO:0000256" key="3">
    <source>
        <dbReference type="SAM" id="SignalP"/>
    </source>
</evidence>
<evidence type="ECO:0000256" key="1">
    <source>
        <dbReference type="SAM" id="Coils"/>
    </source>
</evidence>
<dbReference type="Proteomes" id="UP000198635">
    <property type="component" value="Unassembled WGS sequence"/>
</dbReference>
<name>A0A1I3XHP1_9BACT</name>